<organism evidence="3 4">
    <name type="scientific">Nocardioides conyzicola</name>
    <dbReference type="NCBI Taxonomy" id="1651781"/>
    <lineage>
        <taxon>Bacteria</taxon>
        <taxon>Bacillati</taxon>
        <taxon>Actinomycetota</taxon>
        <taxon>Actinomycetes</taxon>
        <taxon>Propionibacteriales</taxon>
        <taxon>Nocardioidaceae</taxon>
        <taxon>Nocardioides</taxon>
    </lineage>
</organism>
<keyword evidence="2" id="KW-0732">Signal</keyword>
<feature type="region of interest" description="Disordered" evidence="1">
    <location>
        <begin position="111"/>
        <end position="133"/>
    </location>
</feature>
<keyword evidence="4" id="KW-1185">Reference proteome</keyword>
<accession>A0ABP8WZ80</accession>
<dbReference type="Proteomes" id="UP001499974">
    <property type="component" value="Unassembled WGS sequence"/>
</dbReference>
<sequence length="275" mass="27506">MRSHRLTMLAGLAAGLVGLTAAAAVVTASEAEQPSRPGVSQSAPLAVAGGDGGGATLYPGLVSVHFDRTAAALAAASTKADIGDVTGAGRSVQAARAQIKASWAGTRYLIRTTPPPPPPADRAGAGGDGGGAGYAAPPATAQQFFSIQHDLAAASAGLLSARPVLNAKLVAALQANATLRDRAIEYIHTTEPPAPPPADDSASAGGAPVATTIGSVMPTVVVYLDDEIVALKGTIATNKKVLPADVVTALRSLITKAKATETKINTYWPPLPADD</sequence>
<protein>
    <recommendedName>
        <fullName evidence="5">DUF4439 domain-containing protein</fullName>
    </recommendedName>
</protein>
<name>A0ABP8WZ80_9ACTN</name>
<proteinExistence type="predicted"/>
<evidence type="ECO:0000256" key="2">
    <source>
        <dbReference type="SAM" id="SignalP"/>
    </source>
</evidence>
<dbReference type="EMBL" id="BAABKM010000002">
    <property type="protein sequence ID" value="GAA4696544.1"/>
    <property type="molecule type" value="Genomic_DNA"/>
</dbReference>
<evidence type="ECO:0000313" key="4">
    <source>
        <dbReference type="Proteomes" id="UP001499974"/>
    </source>
</evidence>
<evidence type="ECO:0008006" key="5">
    <source>
        <dbReference type="Google" id="ProtNLM"/>
    </source>
</evidence>
<feature type="signal peptide" evidence="2">
    <location>
        <begin position="1"/>
        <end position="23"/>
    </location>
</feature>
<evidence type="ECO:0000313" key="3">
    <source>
        <dbReference type="EMBL" id="GAA4696544.1"/>
    </source>
</evidence>
<gene>
    <name evidence="3" type="ORF">GCM10023349_10130</name>
</gene>
<reference evidence="4" key="1">
    <citation type="journal article" date="2019" name="Int. J. Syst. Evol. Microbiol.">
        <title>The Global Catalogue of Microorganisms (GCM) 10K type strain sequencing project: providing services to taxonomists for standard genome sequencing and annotation.</title>
        <authorList>
            <consortium name="The Broad Institute Genomics Platform"/>
            <consortium name="The Broad Institute Genome Sequencing Center for Infectious Disease"/>
            <person name="Wu L."/>
            <person name="Ma J."/>
        </authorList>
    </citation>
    <scope>NUCLEOTIDE SEQUENCE [LARGE SCALE GENOMIC DNA]</scope>
    <source>
        <strain evidence="4">JCM 18531</strain>
    </source>
</reference>
<evidence type="ECO:0000256" key="1">
    <source>
        <dbReference type="SAM" id="MobiDB-lite"/>
    </source>
</evidence>
<dbReference type="RefSeq" id="WP_345519893.1">
    <property type="nucleotide sequence ID" value="NZ_BAABKM010000002.1"/>
</dbReference>
<comment type="caution">
    <text evidence="3">The sequence shown here is derived from an EMBL/GenBank/DDBJ whole genome shotgun (WGS) entry which is preliminary data.</text>
</comment>
<feature type="chain" id="PRO_5046493287" description="DUF4439 domain-containing protein" evidence="2">
    <location>
        <begin position="24"/>
        <end position="275"/>
    </location>
</feature>
<feature type="compositionally biased region" description="Gly residues" evidence="1">
    <location>
        <begin position="124"/>
        <end position="133"/>
    </location>
</feature>